<evidence type="ECO:0000313" key="2">
    <source>
        <dbReference type="EMBL" id="MFC6022479.1"/>
    </source>
</evidence>
<name>A0ABW1KND2_9ACTN</name>
<sequence length="50" mass="5663">MVAVLVAVPIFLVQLLASAWWLGRYRYGPAEFCLRAVTNATVPTWRRDPS</sequence>
<gene>
    <name evidence="2" type="ORF">ACFP2T_40775</name>
</gene>
<dbReference type="EMBL" id="JBHSPR010000060">
    <property type="protein sequence ID" value="MFC6022479.1"/>
    <property type="molecule type" value="Genomic_DNA"/>
</dbReference>
<feature type="domain" description="DUF418" evidence="1">
    <location>
        <begin position="3"/>
        <end position="39"/>
    </location>
</feature>
<dbReference type="InterPro" id="IPR007349">
    <property type="entry name" value="DUF418"/>
</dbReference>
<protein>
    <submittedName>
        <fullName evidence="2">DUF418 domain-containing protein</fullName>
    </submittedName>
</protein>
<keyword evidence="3" id="KW-1185">Reference proteome</keyword>
<reference evidence="3" key="1">
    <citation type="journal article" date="2019" name="Int. J. Syst. Evol. Microbiol.">
        <title>The Global Catalogue of Microorganisms (GCM) 10K type strain sequencing project: providing services to taxonomists for standard genome sequencing and annotation.</title>
        <authorList>
            <consortium name="The Broad Institute Genomics Platform"/>
            <consortium name="The Broad Institute Genome Sequencing Center for Infectious Disease"/>
            <person name="Wu L."/>
            <person name="Ma J."/>
        </authorList>
    </citation>
    <scope>NUCLEOTIDE SEQUENCE [LARGE SCALE GENOMIC DNA]</scope>
    <source>
        <strain evidence="3">ZS-35-S2</strain>
    </source>
</reference>
<comment type="caution">
    <text evidence="2">The sequence shown here is derived from an EMBL/GenBank/DDBJ whole genome shotgun (WGS) entry which is preliminary data.</text>
</comment>
<evidence type="ECO:0000259" key="1">
    <source>
        <dbReference type="Pfam" id="PF04235"/>
    </source>
</evidence>
<dbReference type="Proteomes" id="UP001596203">
    <property type="component" value="Unassembled WGS sequence"/>
</dbReference>
<proteinExistence type="predicted"/>
<evidence type="ECO:0000313" key="3">
    <source>
        <dbReference type="Proteomes" id="UP001596203"/>
    </source>
</evidence>
<dbReference type="RefSeq" id="WP_377432396.1">
    <property type="nucleotide sequence ID" value="NZ_JBHSPR010000060.1"/>
</dbReference>
<dbReference type="Pfam" id="PF04235">
    <property type="entry name" value="DUF418"/>
    <property type="match status" value="1"/>
</dbReference>
<accession>A0ABW1KND2</accession>
<organism evidence="2 3">
    <name type="scientific">Plantactinospora solaniradicis</name>
    <dbReference type="NCBI Taxonomy" id="1723736"/>
    <lineage>
        <taxon>Bacteria</taxon>
        <taxon>Bacillati</taxon>
        <taxon>Actinomycetota</taxon>
        <taxon>Actinomycetes</taxon>
        <taxon>Micromonosporales</taxon>
        <taxon>Micromonosporaceae</taxon>
        <taxon>Plantactinospora</taxon>
    </lineage>
</organism>